<evidence type="ECO:0000313" key="3">
    <source>
        <dbReference type="EMBL" id="MDQ0467560.1"/>
    </source>
</evidence>
<proteinExistence type="predicted"/>
<feature type="region of interest" description="Disordered" evidence="1">
    <location>
        <begin position="122"/>
        <end position="141"/>
    </location>
</feature>
<keyword evidence="2" id="KW-1133">Transmembrane helix</keyword>
<feature type="transmembrane region" description="Helical" evidence="2">
    <location>
        <begin position="80"/>
        <end position="99"/>
    </location>
</feature>
<keyword evidence="4" id="KW-1185">Reference proteome</keyword>
<evidence type="ECO:0000313" key="4">
    <source>
        <dbReference type="Proteomes" id="UP001242480"/>
    </source>
</evidence>
<keyword evidence="2" id="KW-0472">Membrane</keyword>
<organism evidence="3 4">
    <name type="scientific">Labrys wisconsinensis</name>
    <dbReference type="NCBI Taxonomy" id="425677"/>
    <lineage>
        <taxon>Bacteria</taxon>
        <taxon>Pseudomonadati</taxon>
        <taxon>Pseudomonadota</taxon>
        <taxon>Alphaproteobacteria</taxon>
        <taxon>Hyphomicrobiales</taxon>
        <taxon>Xanthobacteraceae</taxon>
        <taxon>Labrys</taxon>
    </lineage>
</organism>
<dbReference type="EMBL" id="JAUSVX010000001">
    <property type="protein sequence ID" value="MDQ0467560.1"/>
    <property type="molecule type" value="Genomic_DNA"/>
</dbReference>
<keyword evidence="2" id="KW-0812">Transmembrane</keyword>
<dbReference type="InterPro" id="IPR009325">
    <property type="entry name" value="DUF983"/>
</dbReference>
<dbReference type="Pfam" id="PF06170">
    <property type="entry name" value="DUF983"/>
    <property type="match status" value="1"/>
</dbReference>
<reference evidence="3 4" key="1">
    <citation type="submission" date="2023-07" db="EMBL/GenBank/DDBJ databases">
        <title>Genomic Encyclopedia of Type Strains, Phase IV (KMG-IV): sequencing the most valuable type-strain genomes for metagenomic binning, comparative biology and taxonomic classification.</title>
        <authorList>
            <person name="Goeker M."/>
        </authorList>
    </citation>
    <scope>NUCLEOTIDE SEQUENCE [LARGE SCALE GENOMIC DNA]</scope>
    <source>
        <strain evidence="3 4">DSM 19619</strain>
    </source>
</reference>
<evidence type="ECO:0000256" key="1">
    <source>
        <dbReference type="SAM" id="MobiDB-lite"/>
    </source>
</evidence>
<gene>
    <name evidence="3" type="ORF">QO011_000555</name>
</gene>
<protein>
    <submittedName>
        <fullName evidence="3">Uncharacterized protein (DUF983 family)</fullName>
    </submittedName>
</protein>
<name>A0ABU0IZW5_9HYPH</name>
<sequence>MQSAAAQSIIGVGLRGACPRCGRGKLFDGFLKLAPRCAACGLDYTFADPADGPAFFVMMTMAFPVTGFGMWIELTYAPPFWVHLVTTLPFLLAACIPILRPFKGILVASQYINKAEEGRFAVPKPPEATDRPVAPSGAAGL</sequence>
<accession>A0ABU0IZW5</accession>
<comment type="caution">
    <text evidence="3">The sequence shown here is derived from an EMBL/GenBank/DDBJ whole genome shotgun (WGS) entry which is preliminary data.</text>
</comment>
<dbReference type="Proteomes" id="UP001242480">
    <property type="component" value="Unassembled WGS sequence"/>
</dbReference>
<feature type="transmembrane region" description="Helical" evidence="2">
    <location>
        <begin position="54"/>
        <end position="74"/>
    </location>
</feature>
<evidence type="ECO:0000256" key="2">
    <source>
        <dbReference type="SAM" id="Phobius"/>
    </source>
</evidence>